<sequence length="138" mass="16518">MAKKKPSAKKMWVWAPKKPAKPVIPDAEKKSTEARCIALIERMKPQWIQPPSEQWGYVSDVYGKWYRSYYYFCALYRYDSPQFIRPEAETKFARLEYAEPGKFNLAYFRHTGQWFEVFERLSLEDCLEQVEKNSIFLP</sequence>
<gene>
    <name evidence="1" type="ORF">AVDCRST_MAG56-6951</name>
</gene>
<accession>A0A6J4L0W1</accession>
<dbReference type="AlphaFoldDB" id="A0A6J4L0W1"/>
<dbReference type="EMBL" id="CADCTQ010000572">
    <property type="protein sequence ID" value="CAA9320772.1"/>
    <property type="molecule type" value="Genomic_DNA"/>
</dbReference>
<reference evidence="1" key="1">
    <citation type="submission" date="2020-02" db="EMBL/GenBank/DDBJ databases">
        <authorList>
            <person name="Meier V. D."/>
        </authorList>
    </citation>
    <scope>NUCLEOTIDE SEQUENCE</scope>
    <source>
        <strain evidence="1">AVDCRST_MAG56</strain>
    </source>
</reference>
<organism evidence="1">
    <name type="scientific">uncultured Cytophagales bacterium</name>
    <dbReference type="NCBI Taxonomy" id="158755"/>
    <lineage>
        <taxon>Bacteria</taxon>
        <taxon>Pseudomonadati</taxon>
        <taxon>Bacteroidota</taxon>
        <taxon>Sphingobacteriia</taxon>
        <taxon>Sphingobacteriales</taxon>
        <taxon>environmental samples</taxon>
    </lineage>
</organism>
<evidence type="ECO:0000313" key="1">
    <source>
        <dbReference type="EMBL" id="CAA9320772.1"/>
    </source>
</evidence>
<proteinExistence type="predicted"/>
<name>A0A6J4L0W1_9SPHI</name>
<protein>
    <submittedName>
        <fullName evidence="1">Uncharacterized protein</fullName>
    </submittedName>
</protein>
<dbReference type="InterPro" id="IPR021388">
    <property type="entry name" value="DUF3024"/>
</dbReference>
<dbReference type="Pfam" id="PF11225">
    <property type="entry name" value="DUF3024"/>
    <property type="match status" value="1"/>
</dbReference>